<accession>A0A9W8QEE6</accession>
<dbReference type="RefSeq" id="XP_056055236.1">
    <property type="nucleotide sequence ID" value="XM_056198270.1"/>
</dbReference>
<dbReference type="EMBL" id="JAJHUN010000007">
    <property type="protein sequence ID" value="KAJ4155112.1"/>
    <property type="molecule type" value="Genomic_DNA"/>
</dbReference>
<reference evidence="1" key="1">
    <citation type="journal article" date="2023" name="Access Microbiol">
        <title>De-novo genome assembly for Akanthomyces muscarius, a biocontrol agent of insect agricultural pests.</title>
        <authorList>
            <person name="Erdos Z."/>
            <person name="Studholme D.J."/>
            <person name="Raymond B."/>
            <person name="Sharma M."/>
        </authorList>
    </citation>
    <scope>NUCLEOTIDE SEQUENCE</scope>
    <source>
        <strain evidence="1">Ve6</strain>
    </source>
</reference>
<comment type="caution">
    <text evidence="1">The sequence shown here is derived from an EMBL/GenBank/DDBJ whole genome shotgun (WGS) entry which is preliminary data.</text>
</comment>
<name>A0A9W8QEE6_AKAMU</name>
<dbReference type="Proteomes" id="UP001144673">
    <property type="component" value="Chromosome 6"/>
</dbReference>
<protein>
    <submittedName>
        <fullName evidence="1">Uncharacterized protein</fullName>
    </submittedName>
</protein>
<gene>
    <name evidence="1" type="ORF">LMH87_000376</name>
</gene>
<dbReference type="AlphaFoldDB" id="A0A9W8QEE6"/>
<organism evidence="1 2">
    <name type="scientific">Akanthomyces muscarius</name>
    <name type="common">Entomopathogenic fungus</name>
    <name type="synonym">Lecanicillium muscarium</name>
    <dbReference type="NCBI Taxonomy" id="2231603"/>
    <lineage>
        <taxon>Eukaryota</taxon>
        <taxon>Fungi</taxon>
        <taxon>Dikarya</taxon>
        <taxon>Ascomycota</taxon>
        <taxon>Pezizomycotina</taxon>
        <taxon>Sordariomycetes</taxon>
        <taxon>Hypocreomycetidae</taxon>
        <taxon>Hypocreales</taxon>
        <taxon>Cordycipitaceae</taxon>
        <taxon>Akanthomyces</taxon>
    </lineage>
</organism>
<dbReference type="GeneID" id="80887535"/>
<evidence type="ECO:0000313" key="1">
    <source>
        <dbReference type="EMBL" id="KAJ4155112.1"/>
    </source>
</evidence>
<evidence type="ECO:0000313" key="2">
    <source>
        <dbReference type="Proteomes" id="UP001144673"/>
    </source>
</evidence>
<proteinExistence type="predicted"/>
<keyword evidence="2" id="KW-1185">Reference proteome</keyword>
<dbReference type="KEGG" id="amus:LMH87_000376"/>
<sequence>MDSPKRFGMWCRRKDDSWSDFELIMEFPDGSRRIYTYSVTGPTKELILHEEPIDQDEQLDSDTKKIGQMRKKDVDEAIAILTHFEYADNAASPTHWLQDVIDELCARMLIGSEARLLFQGIREAY</sequence>